<name>A0A1H6F2A7_9GAMM</name>
<dbReference type="NCBIfam" id="TIGR01784">
    <property type="entry name" value="T_den_put_tspse"/>
    <property type="match status" value="1"/>
</dbReference>
<reference evidence="1 2" key="1">
    <citation type="submission" date="2016-10" db="EMBL/GenBank/DDBJ databases">
        <authorList>
            <person name="de Groot N.N."/>
        </authorList>
    </citation>
    <scope>NUCLEOTIDE SEQUENCE [LARGE SCALE GENOMIC DNA]</scope>
    <source>
        <strain evidence="1">MBHS1</strain>
    </source>
</reference>
<evidence type="ECO:0000313" key="2">
    <source>
        <dbReference type="Proteomes" id="UP000236724"/>
    </source>
</evidence>
<keyword evidence="2" id="KW-1185">Reference proteome</keyword>
<dbReference type="RefSeq" id="WP_103918367.1">
    <property type="nucleotide sequence ID" value="NZ_FMSV02000037.1"/>
</dbReference>
<evidence type="ECO:0000313" key="1">
    <source>
        <dbReference type="EMBL" id="SEH04287.1"/>
    </source>
</evidence>
<dbReference type="InterPro" id="IPR010106">
    <property type="entry name" value="RpnA"/>
</dbReference>
<accession>A0A1H6F2A7</accession>
<protein>
    <submittedName>
        <fullName evidence="1">PD-(D/E)XK nuclease family transposase</fullName>
    </submittedName>
</protein>
<dbReference type="Pfam" id="PF12784">
    <property type="entry name" value="PDDEXK_2"/>
    <property type="match status" value="1"/>
</dbReference>
<dbReference type="PANTHER" id="PTHR41317">
    <property type="entry name" value="PD-(D_E)XK NUCLEASE FAMILY TRANSPOSASE"/>
    <property type="match status" value="1"/>
</dbReference>
<dbReference type="Proteomes" id="UP000236724">
    <property type="component" value="Unassembled WGS sequence"/>
</dbReference>
<dbReference type="EMBL" id="FMSV02000037">
    <property type="protein sequence ID" value="SEH04287.1"/>
    <property type="molecule type" value="Genomic_DNA"/>
</dbReference>
<dbReference type="OrthoDB" id="9812287at2"/>
<gene>
    <name evidence="1" type="ORF">MBHS_00133</name>
</gene>
<organism evidence="1 2">
    <name type="scientific">Candidatus Venteria ishoeyi</name>
    <dbReference type="NCBI Taxonomy" id="1899563"/>
    <lineage>
        <taxon>Bacteria</taxon>
        <taxon>Pseudomonadati</taxon>
        <taxon>Pseudomonadota</taxon>
        <taxon>Gammaproteobacteria</taxon>
        <taxon>Thiotrichales</taxon>
        <taxon>Thiotrichaceae</taxon>
        <taxon>Venteria</taxon>
    </lineage>
</organism>
<proteinExistence type="predicted"/>
<sequence>MLTGNCWFGTEPNKDLLIDFLNELLRNETGEIKELTYLSPEQLGRSIDDRKAIYDIYCENEKGEKFIVELQKAKQNYFKDRSIYYSTFPIQQQALKGEWNFKLNAIYTIGILDFVFAEDKNDNEVFHHEVQLFDKSTQKIFFDKLTYIYLEMPKFKKTEAQLKTHFDKWLYLLKNLEHLTNRPAKLQERIFQKLLKQAEIANYNEQEYAEYEESLKVYRDLKNSIDTAFDDGRLQGRAEGIEKGMEKGILQTARKLKQAGVAVDVIVQTTGLTVKEIENLEC</sequence>
<dbReference type="AlphaFoldDB" id="A0A1H6F2A7"/>
<dbReference type="PANTHER" id="PTHR41317:SF1">
    <property type="entry name" value="PD-(D_E)XK NUCLEASE FAMILY TRANSPOSASE"/>
    <property type="match status" value="1"/>
</dbReference>